<dbReference type="InterPro" id="IPR005880">
    <property type="entry name" value="Ribosomal_uL2_bac/org-type"/>
</dbReference>
<keyword evidence="2 7" id="KW-0699">rRNA-binding</keyword>
<evidence type="ECO:0000313" key="13">
    <source>
        <dbReference type="Proteomes" id="UP000177894"/>
    </source>
</evidence>
<dbReference type="FunFam" id="2.30.30.30:FF:000001">
    <property type="entry name" value="50S ribosomal protein L2"/>
    <property type="match status" value="1"/>
</dbReference>
<dbReference type="Gene3D" id="2.30.30.30">
    <property type="match status" value="1"/>
</dbReference>
<evidence type="ECO:0000256" key="2">
    <source>
        <dbReference type="ARBA" id="ARBA00022730"/>
    </source>
</evidence>
<dbReference type="InterPro" id="IPR022671">
    <property type="entry name" value="Ribosomal_uL2_CS"/>
</dbReference>
<dbReference type="InterPro" id="IPR022669">
    <property type="entry name" value="Ribosomal_uL2_C"/>
</dbReference>
<feature type="compositionally biased region" description="Basic residues" evidence="8">
    <location>
        <begin position="260"/>
        <end position="276"/>
    </location>
</feature>
<dbReference type="PANTHER" id="PTHR13691">
    <property type="entry name" value="RIBOSOMAL PROTEIN L2"/>
    <property type="match status" value="1"/>
</dbReference>
<name>A0AAC9RLQ6_9CLOT</name>
<dbReference type="GO" id="GO:0015934">
    <property type="term" value="C:large ribosomal subunit"/>
    <property type="evidence" value="ECO:0007669"/>
    <property type="project" value="InterPro"/>
</dbReference>
<dbReference type="KEGG" id="cfm:BJL90_03805"/>
<dbReference type="InterPro" id="IPR002171">
    <property type="entry name" value="Ribosomal_uL2"/>
</dbReference>
<dbReference type="RefSeq" id="WP_070964295.1">
    <property type="nucleotide sequence ID" value="NZ_CP017603.1"/>
</dbReference>
<dbReference type="FunFam" id="2.40.50.140:FF:000003">
    <property type="entry name" value="50S ribosomal protein L2"/>
    <property type="match status" value="1"/>
</dbReference>
<dbReference type="SMART" id="SM01383">
    <property type="entry name" value="Ribosomal_L2"/>
    <property type="match status" value="1"/>
</dbReference>
<dbReference type="FunFam" id="4.10.950.10:FF:000001">
    <property type="entry name" value="50S ribosomal protein L2"/>
    <property type="match status" value="1"/>
</dbReference>
<organism evidence="12 14">
    <name type="scientific">Clostridium formicaceticum</name>
    <dbReference type="NCBI Taxonomy" id="1497"/>
    <lineage>
        <taxon>Bacteria</taxon>
        <taxon>Bacillati</taxon>
        <taxon>Bacillota</taxon>
        <taxon>Clostridia</taxon>
        <taxon>Eubacteriales</taxon>
        <taxon>Clostridiaceae</taxon>
        <taxon>Clostridium</taxon>
    </lineage>
</organism>
<dbReference type="HAMAP" id="MF_01320_B">
    <property type="entry name" value="Ribosomal_uL2_B"/>
    <property type="match status" value="1"/>
</dbReference>
<accession>A0AAC9RLQ6</accession>
<dbReference type="GO" id="GO:0002181">
    <property type="term" value="P:cytoplasmic translation"/>
    <property type="evidence" value="ECO:0007669"/>
    <property type="project" value="TreeGrafter"/>
</dbReference>
<dbReference type="Proteomes" id="UP000177894">
    <property type="component" value="Chromosome"/>
</dbReference>
<keyword evidence="5 7" id="KW-0687">Ribonucleoprotein</keyword>
<feature type="domain" description="Large ribosomal subunit protein uL2 RNA-binding" evidence="10">
    <location>
        <begin position="42"/>
        <end position="118"/>
    </location>
</feature>
<evidence type="ECO:0000256" key="7">
    <source>
        <dbReference type="HAMAP-Rule" id="MF_01320"/>
    </source>
</evidence>
<keyword evidence="4 7" id="KW-0689">Ribosomal protein</keyword>
<proteinExistence type="inferred from homology"/>
<evidence type="ECO:0000256" key="3">
    <source>
        <dbReference type="ARBA" id="ARBA00022884"/>
    </source>
</evidence>
<keyword evidence="3 7" id="KW-0694">RNA-binding</keyword>
<evidence type="ECO:0000256" key="8">
    <source>
        <dbReference type="SAM" id="MobiDB-lite"/>
    </source>
</evidence>
<dbReference type="EMBL" id="CP017603">
    <property type="protein sequence ID" value="AOY75101.1"/>
    <property type="molecule type" value="Genomic_DNA"/>
</dbReference>
<dbReference type="EMBL" id="CP020559">
    <property type="protein sequence ID" value="ARE89526.1"/>
    <property type="molecule type" value="Genomic_DNA"/>
</dbReference>
<dbReference type="PIRSF" id="PIRSF002158">
    <property type="entry name" value="Ribosomal_L2"/>
    <property type="match status" value="1"/>
</dbReference>
<dbReference type="SUPFAM" id="SSF50249">
    <property type="entry name" value="Nucleic acid-binding proteins"/>
    <property type="match status" value="1"/>
</dbReference>
<dbReference type="InterPro" id="IPR012340">
    <property type="entry name" value="NA-bd_OB-fold"/>
</dbReference>
<gene>
    <name evidence="7 12" type="primary">rplB</name>
    <name evidence="11" type="ORF">BJL90_03805</name>
    <name evidence="12" type="ORF">CLFO_40040</name>
</gene>
<dbReference type="InterPro" id="IPR014726">
    <property type="entry name" value="Ribosomal_uL2_dom3"/>
</dbReference>
<dbReference type="GO" id="GO:0003735">
    <property type="term" value="F:structural constituent of ribosome"/>
    <property type="evidence" value="ECO:0007669"/>
    <property type="project" value="InterPro"/>
</dbReference>
<evidence type="ECO:0000259" key="10">
    <source>
        <dbReference type="SMART" id="SM01383"/>
    </source>
</evidence>
<feature type="region of interest" description="Disordered" evidence="8">
    <location>
        <begin position="209"/>
        <end position="276"/>
    </location>
</feature>
<evidence type="ECO:0000256" key="4">
    <source>
        <dbReference type="ARBA" id="ARBA00022980"/>
    </source>
</evidence>
<evidence type="ECO:0000313" key="14">
    <source>
        <dbReference type="Proteomes" id="UP000192478"/>
    </source>
</evidence>
<dbReference type="Proteomes" id="UP000192478">
    <property type="component" value="Chromosome"/>
</dbReference>
<dbReference type="AlphaFoldDB" id="A0AAC9RLQ6"/>
<dbReference type="InterPro" id="IPR022666">
    <property type="entry name" value="Ribosomal_uL2_RNA-bd_dom"/>
</dbReference>
<dbReference type="Pfam" id="PF03947">
    <property type="entry name" value="Ribosomal_L2_C"/>
    <property type="match status" value="1"/>
</dbReference>
<dbReference type="Pfam" id="PF00181">
    <property type="entry name" value="Ribosomal_L2_N"/>
    <property type="match status" value="1"/>
</dbReference>
<dbReference type="PANTHER" id="PTHR13691:SF5">
    <property type="entry name" value="LARGE RIBOSOMAL SUBUNIT PROTEIN UL2M"/>
    <property type="match status" value="1"/>
</dbReference>
<comment type="subunit">
    <text evidence="7">Part of the 50S ribosomal subunit. Forms a bridge to the 30S subunit in the 70S ribosome.</text>
</comment>
<feature type="domain" description="Large ribosomal subunit protein uL2 C-terminal" evidence="9">
    <location>
        <begin position="124"/>
        <end position="253"/>
    </location>
</feature>
<keyword evidence="13" id="KW-1185">Reference proteome</keyword>
<evidence type="ECO:0000313" key="11">
    <source>
        <dbReference type="EMBL" id="AOY75101.1"/>
    </source>
</evidence>
<comment type="function">
    <text evidence="7">One of the primary rRNA binding proteins. Required for association of the 30S and 50S subunits to form the 70S ribosome, for tRNA binding and peptide bond formation. It has been suggested to have peptidyltransferase activity; this is somewhat controversial. Makes several contacts with the 16S rRNA in the 70S ribosome.</text>
</comment>
<dbReference type="SUPFAM" id="SSF50104">
    <property type="entry name" value="Translation proteins SH3-like domain"/>
    <property type="match status" value="1"/>
</dbReference>
<dbReference type="InterPro" id="IPR008991">
    <property type="entry name" value="Translation_prot_SH3-like_sf"/>
</dbReference>
<dbReference type="GO" id="GO:0019843">
    <property type="term" value="F:rRNA binding"/>
    <property type="evidence" value="ECO:0007669"/>
    <property type="project" value="UniProtKB-UniRule"/>
</dbReference>
<protein>
    <recommendedName>
        <fullName evidence="6 7">Large ribosomal subunit protein uL2</fullName>
    </recommendedName>
</protein>
<reference evidence="12 14" key="2">
    <citation type="submission" date="2017-03" db="EMBL/GenBank/DDBJ databases">
        <title>Complete sequence of Clostridium formicaceticum DSM 92.</title>
        <authorList>
            <person name="Poehlein A."/>
            <person name="Karl M."/>
            <person name="Bengelsdorf F.R."/>
            <person name="Duerre P."/>
            <person name="Daniel R."/>
        </authorList>
    </citation>
    <scope>NUCLEOTIDE SEQUENCE [LARGE SCALE GENOMIC DNA]</scope>
    <source>
        <strain evidence="12 14">DSM 92</strain>
    </source>
</reference>
<reference evidence="11 13" key="1">
    <citation type="submission" date="2016-10" db="EMBL/GenBank/DDBJ databases">
        <title>Complete Genome Sequence of Acetogen Clostridium formicoaceticum ATCC 27076.</title>
        <authorList>
            <person name="Bao T."/>
            <person name="Cheng C."/>
            <person name="Zhao J."/>
            <person name="Yang S.-T."/>
            <person name="Wang J."/>
            <person name="Wang M."/>
        </authorList>
    </citation>
    <scope>NUCLEOTIDE SEQUENCE [LARGE SCALE GENOMIC DNA]</scope>
    <source>
        <strain evidence="11 13">ATCC 27076</strain>
    </source>
</reference>
<evidence type="ECO:0000259" key="9">
    <source>
        <dbReference type="SMART" id="SM01382"/>
    </source>
</evidence>
<evidence type="ECO:0000256" key="5">
    <source>
        <dbReference type="ARBA" id="ARBA00023274"/>
    </source>
</evidence>
<dbReference type="Gene3D" id="4.10.950.10">
    <property type="entry name" value="Ribosomal protein L2, domain 3"/>
    <property type="match status" value="1"/>
</dbReference>
<dbReference type="Gene3D" id="2.40.50.140">
    <property type="entry name" value="Nucleic acid-binding proteins"/>
    <property type="match status" value="1"/>
</dbReference>
<evidence type="ECO:0000256" key="6">
    <source>
        <dbReference type="ARBA" id="ARBA00035242"/>
    </source>
</evidence>
<dbReference type="GO" id="GO:0016740">
    <property type="term" value="F:transferase activity"/>
    <property type="evidence" value="ECO:0007669"/>
    <property type="project" value="InterPro"/>
</dbReference>
<sequence>MGIKKFNPTSPARRQMTVSTFEEVTKVEPEKSLLETLSKTGGRNAQGKITVRHRGGGMKRKYRIIDFKRNKDGIPANVASIEYDPNRTANIALLNYADGEKRYIIAPNHLKVGDVVASGADVDIKVGNALPLRNIPVGTVVHNIEMKPGKGGQIARAAGNSAQLMAKEGKYALLRLPSGEIRQIAIDCKATVGEVGNLEHENITIGKAGRKRHMGIRPTVRGSAMNPNDHPHGGGEGRSPIGRPSPVTPWGKPALGYKTRDKKKASNKFIVSRRKK</sequence>
<dbReference type="PROSITE" id="PS00467">
    <property type="entry name" value="RIBOSOMAL_L2"/>
    <property type="match status" value="1"/>
</dbReference>
<comment type="similarity">
    <text evidence="1 7">Belongs to the universal ribosomal protein uL2 family.</text>
</comment>
<dbReference type="NCBIfam" id="TIGR01171">
    <property type="entry name" value="rplB_bact"/>
    <property type="match status" value="1"/>
</dbReference>
<evidence type="ECO:0000256" key="1">
    <source>
        <dbReference type="ARBA" id="ARBA00005636"/>
    </source>
</evidence>
<dbReference type="InterPro" id="IPR014722">
    <property type="entry name" value="Rib_uL2_dom2"/>
</dbReference>
<evidence type="ECO:0000313" key="12">
    <source>
        <dbReference type="EMBL" id="ARE89526.1"/>
    </source>
</evidence>
<dbReference type="SMART" id="SM01382">
    <property type="entry name" value="Ribosomal_L2_C"/>
    <property type="match status" value="1"/>
</dbReference>